<organism evidence="9 10">
    <name type="scientific">Aestuariivirga litoralis</name>
    <dbReference type="NCBI Taxonomy" id="2650924"/>
    <lineage>
        <taxon>Bacteria</taxon>
        <taxon>Pseudomonadati</taxon>
        <taxon>Pseudomonadota</taxon>
        <taxon>Alphaproteobacteria</taxon>
        <taxon>Hyphomicrobiales</taxon>
        <taxon>Aestuariivirgaceae</taxon>
        <taxon>Aestuariivirga</taxon>
    </lineage>
</organism>
<keyword evidence="4" id="KW-1003">Cell membrane</keyword>
<evidence type="ECO:0000256" key="4">
    <source>
        <dbReference type="ARBA" id="ARBA00022475"/>
    </source>
</evidence>
<dbReference type="PANTHER" id="PTHR34979">
    <property type="entry name" value="INNER MEMBRANE PROTEIN YGAZ"/>
    <property type="match status" value="1"/>
</dbReference>
<keyword evidence="6 8" id="KW-1133">Transmembrane helix</keyword>
<dbReference type="PANTHER" id="PTHR34979:SF1">
    <property type="entry name" value="INNER MEMBRANE PROTEIN YGAZ"/>
    <property type="match status" value="1"/>
</dbReference>
<evidence type="ECO:0000256" key="7">
    <source>
        <dbReference type="ARBA" id="ARBA00023136"/>
    </source>
</evidence>
<keyword evidence="3" id="KW-0813">Transport</keyword>
<feature type="transmembrane region" description="Helical" evidence="8">
    <location>
        <begin position="77"/>
        <end position="96"/>
    </location>
</feature>
<evidence type="ECO:0000256" key="5">
    <source>
        <dbReference type="ARBA" id="ARBA00022692"/>
    </source>
</evidence>
<feature type="transmembrane region" description="Helical" evidence="8">
    <location>
        <begin position="137"/>
        <end position="158"/>
    </location>
</feature>
<protein>
    <submittedName>
        <fullName evidence="9">Branched-chain amino acid ABC transporter permease</fullName>
    </submittedName>
</protein>
<dbReference type="Pfam" id="PF03591">
    <property type="entry name" value="AzlC"/>
    <property type="match status" value="1"/>
</dbReference>
<comment type="similarity">
    <text evidence="2">Belongs to the AzlC family.</text>
</comment>
<comment type="caution">
    <text evidence="9">The sequence shown here is derived from an EMBL/GenBank/DDBJ whole genome shotgun (WGS) entry which is preliminary data.</text>
</comment>
<comment type="subcellular location">
    <subcellularLocation>
        <location evidence="1">Cell membrane</location>
        <topology evidence="1">Multi-pass membrane protein</topology>
    </subcellularLocation>
</comment>
<keyword evidence="5 8" id="KW-0812">Transmembrane</keyword>
<feature type="transmembrane region" description="Helical" evidence="8">
    <location>
        <begin position="20"/>
        <end position="40"/>
    </location>
</feature>
<proteinExistence type="inferred from homology"/>
<feature type="transmembrane region" description="Helical" evidence="8">
    <location>
        <begin position="52"/>
        <end position="71"/>
    </location>
</feature>
<name>A0A2W2BRF5_9HYPH</name>
<feature type="transmembrane region" description="Helical" evidence="8">
    <location>
        <begin position="170"/>
        <end position="188"/>
    </location>
</feature>
<dbReference type="EMBL" id="QKVK01000007">
    <property type="protein sequence ID" value="PZF75986.1"/>
    <property type="molecule type" value="Genomic_DNA"/>
</dbReference>
<sequence length="238" mass="25254">MVRAGGRLVNPARRDFLTGLSQVAPVVVAYIPIGLLWGTLAAAKGLSALEALMMSVIVFAGSAQFVAVDMWQDPVPVLLLTFTALIINVRHVLMSASLSRHVEAIPRAWHPLVAYFLVDESWALAERRVLETPLTLAYYLGITVPLAATWWISTGVGAMLGRALGDPSALGLDFAFSAMFIAILMGFWKGPSTAGVLAASGAVAAGTHLAFDGPWYIVAGGLAGAVYAFVTWRREEAA</sequence>
<feature type="transmembrane region" description="Helical" evidence="8">
    <location>
        <begin position="215"/>
        <end position="232"/>
    </location>
</feature>
<reference evidence="10" key="1">
    <citation type="submission" date="2018-06" db="EMBL/GenBank/DDBJ databases">
        <title>Aestuariibacter litoralis strain KCTC 52945T.</title>
        <authorList>
            <person name="Li X."/>
            <person name="Salam N."/>
            <person name="Li J.-L."/>
            <person name="Chen Y.-M."/>
            <person name="Yang Z.-W."/>
            <person name="Zhang L.-Y."/>
            <person name="Han M.-X."/>
            <person name="Xiao M."/>
            <person name="Li W.-J."/>
        </authorList>
    </citation>
    <scope>NUCLEOTIDE SEQUENCE [LARGE SCALE GENOMIC DNA]</scope>
    <source>
        <strain evidence="10">KCTC 52945</strain>
    </source>
</reference>
<evidence type="ECO:0000313" key="10">
    <source>
        <dbReference type="Proteomes" id="UP000248795"/>
    </source>
</evidence>
<dbReference type="AlphaFoldDB" id="A0A2W2BRF5"/>
<keyword evidence="7 8" id="KW-0472">Membrane</keyword>
<evidence type="ECO:0000256" key="2">
    <source>
        <dbReference type="ARBA" id="ARBA00010735"/>
    </source>
</evidence>
<evidence type="ECO:0000256" key="8">
    <source>
        <dbReference type="SAM" id="Phobius"/>
    </source>
</evidence>
<keyword evidence="10" id="KW-1185">Reference proteome</keyword>
<evidence type="ECO:0000313" key="9">
    <source>
        <dbReference type="EMBL" id="PZF75986.1"/>
    </source>
</evidence>
<evidence type="ECO:0000256" key="3">
    <source>
        <dbReference type="ARBA" id="ARBA00022448"/>
    </source>
</evidence>
<dbReference type="GO" id="GO:0005886">
    <property type="term" value="C:plasma membrane"/>
    <property type="evidence" value="ECO:0007669"/>
    <property type="project" value="UniProtKB-SubCell"/>
</dbReference>
<accession>A0A2W2BRF5</accession>
<dbReference type="GO" id="GO:1903785">
    <property type="term" value="P:L-valine transmembrane transport"/>
    <property type="evidence" value="ECO:0007669"/>
    <property type="project" value="TreeGrafter"/>
</dbReference>
<evidence type="ECO:0000256" key="6">
    <source>
        <dbReference type="ARBA" id="ARBA00022989"/>
    </source>
</evidence>
<dbReference type="InterPro" id="IPR011606">
    <property type="entry name" value="Brnchd-chn_aa_trnsp_permease"/>
</dbReference>
<evidence type="ECO:0000256" key="1">
    <source>
        <dbReference type="ARBA" id="ARBA00004651"/>
    </source>
</evidence>
<dbReference type="Proteomes" id="UP000248795">
    <property type="component" value="Unassembled WGS sequence"/>
</dbReference>
<gene>
    <name evidence="9" type="ORF">DK847_15160</name>
</gene>